<name>A0A5R8NV37_9NOCA</name>
<protein>
    <submittedName>
        <fullName evidence="1">Uncharacterized protein</fullName>
    </submittedName>
</protein>
<reference evidence="1 2" key="1">
    <citation type="submission" date="2019-05" db="EMBL/GenBank/DDBJ databases">
        <title>Genomes sequences of two Nocardia cyriacigeorgica environmental isolates, type strains Nocardia asteroides ATCC 19247 and Nocardia cyriacigeorgica DSM 44484.</title>
        <authorList>
            <person name="Vautrin F."/>
            <person name="Bergeron E."/>
            <person name="Dubost A."/>
            <person name="Abrouk D."/>
            <person name="Rodriguez Nava V."/>
            <person name="Pujic P."/>
        </authorList>
    </citation>
    <scope>NUCLEOTIDE SEQUENCE [LARGE SCALE GENOMIC DNA]</scope>
    <source>
        <strain evidence="1 2">EML 446</strain>
    </source>
</reference>
<dbReference type="AlphaFoldDB" id="A0A5R8NV37"/>
<sequence length="69" mass="7846">MNSMNDYDLQLEPWIGHAPLPVMDTRTAHLVMQKHIRCLITNCRIKHQARLCLIEAGKLVPADFPHVGS</sequence>
<dbReference type="RefSeq" id="WP_138447366.1">
    <property type="nucleotide sequence ID" value="NZ_VBUT01000003.1"/>
</dbReference>
<proteinExistence type="predicted"/>
<comment type="caution">
    <text evidence="1">The sequence shown here is derived from an EMBL/GenBank/DDBJ whole genome shotgun (WGS) entry which is preliminary data.</text>
</comment>
<evidence type="ECO:0000313" key="2">
    <source>
        <dbReference type="Proteomes" id="UP000306378"/>
    </source>
</evidence>
<organism evidence="1 2">
    <name type="scientific">Nocardia cyriacigeorgica</name>
    <dbReference type="NCBI Taxonomy" id="135487"/>
    <lineage>
        <taxon>Bacteria</taxon>
        <taxon>Bacillati</taxon>
        <taxon>Actinomycetota</taxon>
        <taxon>Actinomycetes</taxon>
        <taxon>Mycobacteriales</taxon>
        <taxon>Nocardiaceae</taxon>
        <taxon>Nocardia</taxon>
    </lineage>
</organism>
<dbReference type="EMBL" id="VBUT01000003">
    <property type="protein sequence ID" value="TLF79486.1"/>
    <property type="molecule type" value="Genomic_DNA"/>
</dbReference>
<gene>
    <name evidence="1" type="ORF">FEK34_09070</name>
</gene>
<evidence type="ECO:0000313" key="1">
    <source>
        <dbReference type="EMBL" id="TLF79486.1"/>
    </source>
</evidence>
<dbReference type="Proteomes" id="UP000306378">
    <property type="component" value="Unassembled WGS sequence"/>
</dbReference>
<accession>A0A5R8NV37</accession>